<dbReference type="EMBL" id="BMIQ01000012">
    <property type="protein sequence ID" value="GGE23603.1"/>
    <property type="molecule type" value="Genomic_DNA"/>
</dbReference>
<evidence type="ECO:0000313" key="4">
    <source>
        <dbReference type="Proteomes" id="UP000644699"/>
    </source>
</evidence>
<protein>
    <submittedName>
        <fullName evidence="3">Lytic transglycosylase</fullName>
    </submittedName>
</protein>
<dbReference type="Proteomes" id="UP000644699">
    <property type="component" value="Unassembled WGS sequence"/>
</dbReference>
<keyword evidence="4" id="KW-1185">Reference proteome</keyword>
<dbReference type="InterPro" id="IPR011970">
    <property type="entry name" value="MltB_2"/>
</dbReference>
<dbReference type="Gene3D" id="1.10.8.350">
    <property type="entry name" value="Bacterial muramidase"/>
    <property type="match status" value="1"/>
</dbReference>
<name>A0A917EEC5_9HYPH</name>
<evidence type="ECO:0000256" key="1">
    <source>
        <dbReference type="SAM" id="SignalP"/>
    </source>
</evidence>
<dbReference type="GO" id="GO:0008933">
    <property type="term" value="F:peptidoglycan lytic transglycosylase activity"/>
    <property type="evidence" value="ECO:0007669"/>
    <property type="project" value="TreeGrafter"/>
</dbReference>
<dbReference type="PANTHER" id="PTHR30163">
    <property type="entry name" value="MEMBRANE-BOUND LYTIC MUREIN TRANSGLYCOSYLASE B"/>
    <property type="match status" value="1"/>
</dbReference>
<feature type="domain" description="Transglycosylase SLT" evidence="2">
    <location>
        <begin position="38"/>
        <end position="244"/>
    </location>
</feature>
<organism evidence="3 4">
    <name type="scientific">Aureimonas endophytica</name>
    <dbReference type="NCBI Taxonomy" id="2027858"/>
    <lineage>
        <taxon>Bacteria</taxon>
        <taxon>Pseudomonadati</taxon>
        <taxon>Pseudomonadota</taxon>
        <taxon>Alphaproteobacteria</taxon>
        <taxon>Hyphomicrobiales</taxon>
        <taxon>Aurantimonadaceae</taxon>
        <taxon>Aureimonas</taxon>
    </lineage>
</organism>
<feature type="signal peptide" evidence="1">
    <location>
        <begin position="1"/>
        <end position="28"/>
    </location>
</feature>
<reference evidence="3" key="1">
    <citation type="journal article" date="2014" name="Int. J. Syst. Evol. Microbiol.">
        <title>Complete genome sequence of Corynebacterium casei LMG S-19264T (=DSM 44701T), isolated from a smear-ripened cheese.</title>
        <authorList>
            <consortium name="US DOE Joint Genome Institute (JGI-PGF)"/>
            <person name="Walter F."/>
            <person name="Albersmeier A."/>
            <person name="Kalinowski J."/>
            <person name="Ruckert C."/>
        </authorList>
    </citation>
    <scope>NUCLEOTIDE SEQUENCE</scope>
    <source>
        <strain evidence="3">CGMCC 1.15367</strain>
    </source>
</reference>
<dbReference type="Pfam" id="PF13406">
    <property type="entry name" value="SLT_2"/>
    <property type="match status" value="1"/>
</dbReference>
<comment type="caution">
    <text evidence="3">The sequence shown here is derived from an EMBL/GenBank/DDBJ whole genome shotgun (WGS) entry which is preliminary data.</text>
</comment>
<feature type="chain" id="PRO_5037318352" evidence="1">
    <location>
        <begin position="29"/>
        <end position="275"/>
    </location>
</feature>
<keyword evidence="1" id="KW-0732">Signal</keyword>
<sequence>MTHLLKAAKALIAAGALLAGLGAGPALAARCGNDGAGFSSWLADFEREAAAQGVSQRTLQAALGDVTYDRKVISLDRNQKSFKLSLDQFMARRAPPSYIQKGKSVIRQNESLLNSIERRYGVQKEVLVAIWGMETGFGANSGSMNVFKSLATLSYDCRRSDFFTEELLAALKIVDRGDMAASQMRGAWAGEIGQTQFLAKNYLKYAVDFDGNGHADLIRSKADVLASTANLLRAEGWQANAGYGPGEPNYPVFAQWNRAVVYQQALSLFASKLAE</sequence>
<dbReference type="InterPro" id="IPR031304">
    <property type="entry name" value="SLT_2"/>
</dbReference>
<dbReference type="PANTHER" id="PTHR30163:SF8">
    <property type="entry name" value="LYTIC MUREIN TRANSGLYCOSYLASE"/>
    <property type="match status" value="1"/>
</dbReference>
<dbReference type="RefSeq" id="WP_188913195.1">
    <property type="nucleotide sequence ID" value="NZ_BMIQ01000012.1"/>
</dbReference>
<dbReference type="AlphaFoldDB" id="A0A917EEC5"/>
<dbReference type="SUPFAM" id="SSF53955">
    <property type="entry name" value="Lysozyme-like"/>
    <property type="match status" value="1"/>
</dbReference>
<dbReference type="NCBIfam" id="TIGR02283">
    <property type="entry name" value="MltB_2"/>
    <property type="match status" value="1"/>
</dbReference>
<proteinExistence type="predicted"/>
<dbReference type="Gene3D" id="1.10.530.10">
    <property type="match status" value="1"/>
</dbReference>
<dbReference type="InterPro" id="IPR023346">
    <property type="entry name" value="Lysozyme-like_dom_sf"/>
</dbReference>
<evidence type="ECO:0000313" key="3">
    <source>
        <dbReference type="EMBL" id="GGE23603.1"/>
    </source>
</evidence>
<evidence type="ECO:0000259" key="2">
    <source>
        <dbReference type="Pfam" id="PF13406"/>
    </source>
</evidence>
<reference evidence="3" key="2">
    <citation type="submission" date="2020-09" db="EMBL/GenBank/DDBJ databases">
        <authorList>
            <person name="Sun Q."/>
            <person name="Zhou Y."/>
        </authorList>
    </citation>
    <scope>NUCLEOTIDE SEQUENCE</scope>
    <source>
        <strain evidence="3">CGMCC 1.15367</strain>
    </source>
</reference>
<dbReference type="GO" id="GO:0009253">
    <property type="term" value="P:peptidoglycan catabolic process"/>
    <property type="evidence" value="ECO:0007669"/>
    <property type="project" value="TreeGrafter"/>
</dbReference>
<gene>
    <name evidence="3" type="ORF">GCM10011390_48760</name>
</gene>
<dbReference type="InterPro" id="IPR043426">
    <property type="entry name" value="MltB-like"/>
</dbReference>
<dbReference type="FunFam" id="1.10.8.350:FF:000001">
    <property type="entry name" value="Lytic murein transglycosylase B"/>
    <property type="match status" value="1"/>
</dbReference>
<accession>A0A917EEC5</accession>